<gene>
    <name evidence="10" type="ORF">GCM10022214_25080</name>
</gene>
<keyword evidence="5" id="KW-0663">Pyridoxal phosphate</keyword>
<reference evidence="11" key="1">
    <citation type="journal article" date="2019" name="Int. J. Syst. Evol. Microbiol.">
        <title>The Global Catalogue of Microorganisms (GCM) 10K type strain sequencing project: providing services to taxonomists for standard genome sequencing and annotation.</title>
        <authorList>
            <consortium name="The Broad Institute Genomics Platform"/>
            <consortium name="The Broad Institute Genome Sequencing Center for Infectious Disease"/>
            <person name="Wu L."/>
            <person name="Ma J."/>
        </authorList>
    </citation>
    <scope>NUCLEOTIDE SEQUENCE [LARGE SCALE GENOMIC DNA]</scope>
    <source>
        <strain evidence="11">JCM 16702</strain>
    </source>
</reference>
<organism evidence="10 11">
    <name type="scientific">Actinomadura miaoliensis</name>
    <dbReference type="NCBI Taxonomy" id="430685"/>
    <lineage>
        <taxon>Bacteria</taxon>
        <taxon>Bacillati</taxon>
        <taxon>Actinomycetota</taxon>
        <taxon>Actinomycetes</taxon>
        <taxon>Streptosporangiales</taxon>
        <taxon>Thermomonosporaceae</taxon>
        <taxon>Actinomadura</taxon>
    </lineage>
</organism>
<evidence type="ECO:0000256" key="3">
    <source>
        <dbReference type="ARBA" id="ARBA00022679"/>
    </source>
</evidence>
<proteinExistence type="inferred from homology"/>
<protein>
    <submittedName>
        <fullName evidence="10">Cysteine desulfurase family protein</fullName>
    </submittedName>
</protein>
<evidence type="ECO:0000259" key="9">
    <source>
        <dbReference type="Pfam" id="PF00266"/>
    </source>
</evidence>
<evidence type="ECO:0000256" key="4">
    <source>
        <dbReference type="ARBA" id="ARBA00022723"/>
    </source>
</evidence>
<dbReference type="PIRSF" id="PIRSF005572">
    <property type="entry name" value="NifS"/>
    <property type="match status" value="1"/>
</dbReference>
<comment type="similarity">
    <text evidence="2">Belongs to the class-V pyridoxal-phosphate-dependent aminotransferase family. NifS/IscS subfamily.</text>
</comment>
<keyword evidence="7" id="KW-0411">Iron-sulfur</keyword>
<evidence type="ECO:0000256" key="1">
    <source>
        <dbReference type="ARBA" id="ARBA00001933"/>
    </source>
</evidence>
<keyword evidence="6" id="KW-0408">Iron</keyword>
<dbReference type="PANTHER" id="PTHR11601:SF34">
    <property type="entry name" value="CYSTEINE DESULFURASE"/>
    <property type="match status" value="1"/>
</dbReference>
<dbReference type="InterPro" id="IPR015422">
    <property type="entry name" value="PyrdxlP-dep_Trfase_small"/>
</dbReference>
<evidence type="ECO:0000256" key="8">
    <source>
        <dbReference type="ARBA" id="ARBA00050776"/>
    </source>
</evidence>
<evidence type="ECO:0000256" key="6">
    <source>
        <dbReference type="ARBA" id="ARBA00023004"/>
    </source>
</evidence>
<evidence type="ECO:0000313" key="11">
    <source>
        <dbReference type="Proteomes" id="UP001500683"/>
    </source>
</evidence>
<sequence length="388" mass="40425">MVTYLDHAATTPMLPEAVAAMTEQLGALGNPSSLHAVGRRARRVVEESREIIAEAFDARPSEVVFTSGGTEADNLAVKGLYWARRAADPRRTRVLAAAVEHHAVLDAVRWLADHEGATAQWLPVDEFGRVRPDTLRAALAEADDVALVTVMWANNEVGTVQPVAELAAIAREHGVPFHTDAVQAAAQLPVAFAASGVQALTLSGHKLGGPLGVGALLLAKGVDPVPVLHGGGQERDVRSGTLDTPAIAGFAAAVQVAVARRDEEARRLAGLRDSLVKAVRTAVPDAVLNGDPDDRLPGNAHFSFPGCEGDALLMLLDARDIECSTGSACSAGVSQPSHVLLAMGADPARARGSLRFTLGHTSTEDDVAALADAIGPVVERARRAGISS</sequence>
<evidence type="ECO:0000256" key="5">
    <source>
        <dbReference type="ARBA" id="ARBA00022898"/>
    </source>
</evidence>
<comment type="catalytic activity">
    <reaction evidence="8">
        <text>(sulfur carrier)-H + L-cysteine = (sulfur carrier)-SH + L-alanine</text>
        <dbReference type="Rhea" id="RHEA:43892"/>
        <dbReference type="Rhea" id="RHEA-COMP:14737"/>
        <dbReference type="Rhea" id="RHEA-COMP:14739"/>
        <dbReference type="ChEBI" id="CHEBI:29917"/>
        <dbReference type="ChEBI" id="CHEBI:35235"/>
        <dbReference type="ChEBI" id="CHEBI:57972"/>
        <dbReference type="ChEBI" id="CHEBI:64428"/>
        <dbReference type="EC" id="2.8.1.7"/>
    </reaction>
</comment>
<dbReference type="InterPro" id="IPR015424">
    <property type="entry name" value="PyrdxlP-dep_Trfase"/>
</dbReference>
<keyword evidence="4" id="KW-0479">Metal-binding</keyword>
<feature type="domain" description="Aminotransferase class V" evidence="9">
    <location>
        <begin position="3"/>
        <end position="370"/>
    </location>
</feature>
<dbReference type="Proteomes" id="UP001500683">
    <property type="component" value="Unassembled WGS sequence"/>
</dbReference>
<dbReference type="EMBL" id="BAAAZG010000014">
    <property type="protein sequence ID" value="GAA4069007.1"/>
    <property type="molecule type" value="Genomic_DNA"/>
</dbReference>
<evidence type="ECO:0000256" key="7">
    <source>
        <dbReference type="ARBA" id="ARBA00023014"/>
    </source>
</evidence>
<evidence type="ECO:0000256" key="2">
    <source>
        <dbReference type="ARBA" id="ARBA00006490"/>
    </source>
</evidence>
<name>A0ABP7VLL0_9ACTN</name>
<comment type="cofactor">
    <cofactor evidence="1">
        <name>pyridoxal 5'-phosphate</name>
        <dbReference type="ChEBI" id="CHEBI:597326"/>
    </cofactor>
</comment>
<keyword evidence="11" id="KW-1185">Reference proteome</keyword>
<dbReference type="InterPro" id="IPR000192">
    <property type="entry name" value="Aminotrans_V_dom"/>
</dbReference>
<keyword evidence="3" id="KW-0808">Transferase</keyword>
<dbReference type="InterPro" id="IPR015421">
    <property type="entry name" value="PyrdxlP-dep_Trfase_major"/>
</dbReference>
<dbReference type="Gene3D" id="1.10.260.50">
    <property type="match status" value="1"/>
</dbReference>
<comment type="caution">
    <text evidence="10">The sequence shown here is derived from an EMBL/GenBank/DDBJ whole genome shotgun (WGS) entry which is preliminary data.</text>
</comment>
<evidence type="ECO:0000313" key="10">
    <source>
        <dbReference type="EMBL" id="GAA4069007.1"/>
    </source>
</evidence>
<dbReference type="PANTHER" id="PTHR11601">
    <property type="entry name" value="CYSTEINE DESULFURYLASE FAMILY MEMBER"/>
    <property type="match status" value="1"/>
</dbReference>
<dbReference type="Pfam" id="PF00266">
    <property type="entry name" value="Aminotran_5"/>
    <property type="match status" value="1"/>
</dbReference>
<dbReference type="SUPFAM" id="SSF53383">
    <property type="entry name" value="PLP-dependent transferases"/>
    <property type="match status" value="1"/>
</dbReference>
<dbReference type="Gene3D" id="3.90.1150.10">
    <property type="entry name" value="Aspartate Aminotransferase, domain 1"/>
    <property type="match status" value="1"/>
</dbReference>
<dbReference type="Gene3D" id="3.40.640.10">
    <property type="entry name" value="Type I PLP-dependent aspartate aminotransferase-like (Major domain)"/>
    <property type="match status" value="1"/>
</dbReference>
<dbReference type="InterPro" id="IPR016454">
    <property type="entry name" value="Cysteine_dSase"/>
</dbReference>
<accession>A0ABP7VLL0</accession>